<evidence type="ECO:0000313" key="3">
    <source>
        <dbReference type="Proteomes" id="UP000293535"/>
    </source>
</evidence>
<dbReference type="EMBL" id="RZIG01000002">
    <property type="protein sequence ID" value="RYJ10489.1"/>
    <property type="molecule type" value="Genomic_DNA"/>
</dbReference>
<feature type="transmembrane region" description="Helical" evidence="1">
    <location>
        <begin position="124"/>
        <end position="145"/>
    </location>
</feature>
<keyword evidence="1" id="KW-0472">Membrane</keyword>
<feature type="transmembrane region" description="Helical" evidence="1">
    <location>
        <begin position="6"/>
        <end position="24"/>
    </location>
</feature>
<evidence type="ECO:0000313" key="2">
    <source>
        <dbReference type="EMBL" id="RYJ10489.1"/>
    </source>
</evidence>
<name>A0A482TEJ0_HALHI</name>
<keyword evidence="1" id="KW-1133">Transmembrane helix</keyword>
<dbReference type="RefSeq" id="WP_129755647.1">
    <property type="nucleotide sequence ID" value="NZ_CABITY010000001.1"/>
</dbReference>
<comment type="caution">
    <text evidence="2">The sequence shown here is derived from an EMBL/GenBank/DDBJ whole genome shotgun (WGS) entry which is preliminary data.</text>
</comment>
<dbReference type="Proteomes" id="UP000293535">
    <property type="component" value="Unassembled WGS sequence"/>
</dbReference>
<organism evidence="2 3">
    <name type="scientific">Haloarcula hispanica</name>
    <dbReference type="NCBI Taxonomy" id="51589"/>
    <lineage>
        <taxon>Archaea</taxon>
        <taxon>Methanobacteriati</taxon>
        <taxon>Methanobacteriota</taxon>
        <taxon>Stenosarchaea group</taxon>
        <taxon>Halobacteria</taxon>
        <taxon>Halobacteriales</taxon>
        <taxon>Haloarculaceae</taxon>
        <taxon>Haloarcula</taxon>
    </lineage>
</organism>
<evidence type="ECO:0000256" key="1">
    <source>
        <dbReference type="SAM" id="Phobius"/>
    </source>
</evidence>
<gene>
    <name evidence="2" type="ORF">ELS20_11110</name>
</gene>
<dbReference type="AlphaFoldDB" id="A0A482TEJ0"/>
<feature type="transmembrane region" description="Helical" evidence="1">
    <location>
        <begin position="88"/>
        <end position="112"/>
    </location>
</feature>
<feature type="transmembrane region" description="Helical" evidence="1">
    <location>
        <begin position="59"/>
        <end position="82"/>
    </location>
</feature>
<accession>A0A482TEJ0</accession>
<reference evidence="2 3" key="1">
    <citation type="submission" date="2018-12" db="EMBL/GenBank/DDBJ databases">
        <title>Draft genome sequence of Haloarcula hispinica strain 18.1, an halophilic archaeon isolated from Chott El Jerid of Southern Tunisia.</title>
        <authorList>
            <person name="Najjari A."/>
            <person name="Ben Dhia O."/>
            <person name="Ferjani R."/>
            <person name="Mahjoubi M."/>
            <person name="Sghaier H."/>
            <person name="Elshahed M."/>
            <person name="Ouzari H.I."/>
            <person name="Cherid A."/>
            <person name="Youssef N."/>
        </authorList>
    </citation>
    <scope>NUCLEOTIDE SEQUENCE [LARGE SCALE GENOMIC DNA]</scope>
    <source>
        <strain evidence="2 3">18.1</strain>
    </source>
</reference>
<protein>
    <submittedName>
        <fullName evidence="2">Uncharacterized protein</fullName>
    </submittedName>
</protein>
<sequence length="147" mass="15159">MSTTYLASMALMGALVVAVVTWMVRGRGWYHYSPGSSTSGRSPTSDRESRFETYADQPMVWVAAFGVLVVGLLVGVVASISGPVETQSIAGLAVAVVGGAGLCGYLLFGVYLSATRRGHPRSLAVAESATVAGVLFLIAVGFQLVGA</sequence>
<keyword evidence="1" id="KW-0812">Transmembrane</keyword>
<proteinExistence type="predicted"/>